<gene>
    <name evidence="1" type="ORF">HMPREF0872_06820</name>
</gene>
<protein>
    <submittedName>
        <fullName evidence="1">Uncharacterized protein</fullName>
    </submittedName>
</protein>
<dbReference type="eggNOG" id="COG5323">
    <property type="taxonomic scope" value="Bacteria"/>
</dbReference>
<accession>A0A096AIB9</accession>
<sequence length="442" mass="49964">MSNQTVIIPYKPRSIWKHEIHKGIETHRFSVIVAHRRFGKTVGSVNHLIKMALMCRLPSPQYAYIAPFRVQAKQIAWAYLKYYTSVIPDRMVNESELYVELPTLHTNRQGARIYVKGADNPDSLRGAYWDGVVLDEYAQFKPEVWNEVLRPSLSDRNGWAVFIGTPKGQNAFYEMYQRGISDTSWYTCKYTVSESKLIPDDEIADMKASMSEDAIRQELYCDFTASAFNVLIPIDSISDAKSTVVKPNDMLHAPVILGVDVARFGSDRSVIVRRQGLAMHKPLVFSGVDNMRLADIIAREIDHHKPDAVFIDAGRGEGVIDRLRQLGYRVSEIPFGGKALKDNKYTNRRAEMWDTMAQWLRGGGSLPDDEELCAELAMPEYGYDAKGRILLESKDKMKERCGRSPDLADAAALTFATPVRKHNGVSATSNRKLVANTDYQPF</sequence>
<comment type="caution">
    <text evidence="1">The sequence shown here is derived from an EMBL/GenBank/DDBJ whole genome shotgun (WGS) entry which is preliminary data.</text>
</comment>
<evidence type="ECO:0000313" key="2">
    <source>
        <dbReference type="Proteomes" id="UP000029628"/>
    </source>
</evidence>
<dbReference type="EMBL" id="JRNT01000026">
    <property type="protein sequence ID" value="KGF46843.1"/>
    <property type="molecule type" value="Genomic_DNA"/>
</dbReference>
<dbReference type="InterPro" id="IPR027417">
    <property type="entry name" value="P-loop_NTPase"/>
</dbReference>
<dbReference type="Proteomes" id="UP000029628">
    <property type="component" value="Unassembled WGS sequence"/>
</dbReference>
<name>A0A096AIB9_9FIRM</name>
<reference evidence="1 2" key="1">
    <citation type="submission" date="2014-07" db="EMBL/GenBank/DDBJ databases">
        <authorList>
            <person name="McCorrison J."/>
            <person name="Sanka R."/>
            <person name="Torralba M."/>
            <person name="Gillis M."/>
            <person name="Haft D.H."/>
            <person name="Methe B."/>
            <person name="Sutton G."/>
            <person name="Nelson K.E."/>
        </authorList>
    </citation>
    <scope>NUCLEOTIDE SEQUENCE [LARGE SCALE GENOMIC DNA]</scope>
    <source>
        <strain evidence="1 2">DNF00314</strain>
    </source>
</reference>
<dbReference type="eggNOG" id="COG1783">
    <property type="taxonomic scope" value="Bacteria"/>
</dbReference>
<dbReference type="Gene3D" id="3.40.50.300">
    <property type="entry name" value="P-loop containing nucleotide triphosphate hydrolases"/>
    <property type="match status" value="1"/>
</dbReference>
<organism evidence="1 2">
    <name type="scientific">Veillonella montpellierensis DNF00314</name>
    <dbReference type="NCBI Taxonomy" id="1401067"/>
    <lineage>
        <taxon>Bacteria</taxon>
        <taxon>Bacillati</taxon>
        <taxon>Bacillota</taxon>
        <taxon>Negativicutes</taxon>
        <taxon>Veillonellales</taxon>
        <taxon>Veillonellaceae</taxon>
        <taxon>Veillonella</taxon>
    </lineage>
</organism>
<dbReference type="AlphaFoldDB" id="A0A096AIB9"/>
<keyword evidence="2" id="KW-1185">Reference proteome</keyword>
<proteinExistence type="predicted"/>
<dbReference type="Pfam" id="PF03237">
    <property type="entry name" value="Terminase_6N"/>
    <property type="match status" value="1"/>
</dbReference>
<dbReference type="Gene3D" id="3.30.420.240">
    <property type="match status" value="1"/>
</dbReference>
<evidence type="ECO:0000313" key="1">
    <source>
        <dbReference type="EMBL" id="KGF46843.1"/>
    </source>
</evidence>